<dbReference type="SUPFAM" id="SSF57845">
    <property type="entry name" value="B-box zinc-binding domain"/>
    <property type="match status" value="1"/>
</dbReference>
<evidence type="ECO:0000313" key="11">
    <source>
        <dbReference type="Ensembl" id="ENSLACP00000015662.1"/>
    </source>
</evidence>
<dbReference type="InterPro" id="IPR017903">
    <property type="entry name" value="COS_domain"/>
</dbReference>
<organism evidence="11 12">
    <name type="scientific">Latimeria chalumnae</name>
    <name type="common">Coelacanth</name>
    <dbReference type="NCBI Taxonomy" id="7897"/>
    <lineage>
        <taxon>Eukaryota</taxon>
        <taxon>Metazoa</taxon>
        <taxon>Chordata</taxon>
        <taxon>Craniata</taxon>
        <taxon>Vertebrata</taxon>
        <taxon>Euteleostomi</taxon>
        <taxon>Coelacanthiformes</taxon>
        <taxon>Coelacanthidae</taxon>
        <taxon>Latimeria</taxon>
    </lineage>
</organism>
<dbReference type="InterPro" id="IPR017907">
    <property type="entry name" value="Znf_RING_CS"/>
</dbReference>
<dbReference type="HOGENOM" id="CLU_023245_0_0_1"/>
<keyword evidence="4" id="KW-0175">Coiled coil</keyword>
<evidence type="ECO:0000256" key="1">
    <source>
        <dbReference type="ARBA" id="ARBA00022723"/>
    </source>
</evidence>
<evidence type="ECO:0000256" key="6">
    <source>
        <dbReference type="SAM" id="MobiDB-lite"/>
    </source>
</evidence>
<gene>
    <name evidence="11" type="primary">LOC102360044</name>
</gene>
<evidence type="ECO:0000313" key="12">
    <source>
        <dbReference type="Proteomes" id="UP000008672"/>
    </source>
</evidence>
<evidence type="ECO:0000256" key="3">
    <source>
        <dbReference type="ARBA" id="ARBA00022833"/>
    </source>
</evidence>
<dbReference type="InterPro" id="IPR013083">
    <property type="entry name" value="Znf_RING/FYVE/PHD"/>
</dbReference>
<keyword evidence="1" id="KW-0479">Metal-binding</keyword>
<sequence>MDKKREKKPNFVTKLFSKNKCCLSKSEPDNQSVKQEHVVQTTRYKVKSQPQIRKQLICKSCKLAYVEPKLLSCQHSVCSYCLEKLKSEATLQEDGYYDVKCPICKSSNYFDNSTNIDFVPNYFLTMMIKKYLEGIEDPVKLGLWPGKRESFCQTCTHKKESAAKICITCDLHLCKKCFEELHAKKEYANHISTSPEENSDDLQKCFYHRKNNITLYCMTEKTPICRLCRIFHHETHPVVLLSEAFKTETASLFDTIVEFSRMKHAVENDMKKAEIFKPKLAEHGVHLKQQLSIVFNLLHTELYRMEREMKAHFHNKIKKKEEELDKFLRSSSEKLLHMEALIAYSKEALKVKSHVTFLQSFRGILKEIKEVASQTHRAPEKLTQDPLDDISVDVNLISNKISNATFNPIIIEFLDKKCCKTSPNFIRKTLNSPNTSESASSHSSRQLMPQSRLTTSAECLKCVDDFAEKTINLLYERPKSLPSLLDNSSDKLFSDFDSPLCFDNKKSSTASSSACFLLGTLDFGLPEKPNIYRHALDGNGVKVFWLIPEHSRSDSFIIQYQEVLPDGQLEVKHEYAGIKGNEFVISPLNPKAEYLFRVRSVNVFGMSQWSNAYQVSLDKSKLR</sequence>
<feature type="domain" description="COS" evidence="10">
    <location>
        <begin position="349"/>
        <end position="407"/>
    </location>
</feature>
<reference evidence="12" key="1">
    <citation type="submission" date="2011-08" db="EMBL/GenBank/DDBJ databases">
        <title>The draft genome of Latimeria chalumnae.</title>
        <authorList>
            <person name="Di Palma F."/>
            <person name="Alfoldi J."/>
            <person name="Johnson J."/>
            <person name="Berlin A."/>
            <person name="Gnerre S."/>
            <person name="Jaffe D."/>
            <person name="MacCallum I."/>
            <person name="Young S."/>
            <person name="Walker B.J."/>
            <person name="Lander E."/>
            <person name="Lindblad-Toh K."/>
        </authorList>
    </citation>
    <scope>NUCLEOTIDE SEQUENCE [LARGE SCALE GENOMIC DNA]</scope>
    <source>
        <strain evidence="12">Wild caught</strain>
    </source>
</reference>
<dbReference type="SMART" id="SM00060">
    <property type="entry name" value="FN3"/>
    <property type="match status" value="1"/>
</dbReference>
<dbReference type="CDD" id="cd00063">
    <property type="entry name" value="FN3"/>
    <property type="match status" value="1"/>
</dbReference>
<dbReference type="SUPFAM" id="SSF49265">
    <property type="entry name" value="Fibronectin type III"/>
    <property type="match status" value="1"/>
</dbReference>
<dbReference type="PANTHER" id="PTHR25462:SF229">
    <property type="entry name" value="TRANSCRIPTION INTERMEDIARY FACTOR 1-BETA"/>
    <property type="match status" value="1"/>
</dbReference>
<dbReference type="PROSITE" id="PS50853">
    <property type="entry name" value="FN3"/>
    <property type="match status" value="1"/>
</dbReference>
<dbReference type="AlphaFoldDB" id="H3B191"/>
<dbReference type="Pfam" id="PF00041">
    <property type="entry name" value="fn3"/>
    <property type="match status" value="1"/>
</dbReference>
<dbReference type="Ensembl" id="ENSLACT00000015770.1">
    <property type="protein sequence ID" value="ENSLACP00000015662.1"/>
    <property type="gene ID" value="ENSLACG00000013788.1"/>
</dbReference>
<evidence type="ECO:0000256" key="5">
    <source>
        <dbReference type="PROSITE-ProRule" id="PRU00024"/>
    </source>
</evidence>
<dbReference type="CDD" id="cd19808">
    <property type="entry name" value="Bbox1_TRIM42_C-III"/>
    <property type="match status" value="1"/>
</dbReference>
<dbReference type="CDD" id="cd19756">
    <property type="entry name" value="Bbox2"/>
    <property type="match status" value="1"/>
</dbReference>
<dbReference type="GeneID" id="102360044"/>
<dbReference type="FunCoup" id="H3B191">
    <property type="interactions" value="33"/>
</dbReference>
<feature type="domain" description="RING-type" evidence="7">
    <location>
        <begin position="58"/>
        <end position="105"/>
    </location>
</feature>
<dbReference type="InterPro" id="IPR003961">
    <property type="entry name" value="FN3_dom"/>
</dbReference>
<dbReference type="Pfam" id="PF00643">
    <property type="entry name" value="zf-B_box"/>
    <property type="match status" value="1"/>
</dbReference>
<dbReference type="Gene3D" id="3.30.160.60">
    <property type="entry name" value="Classic Zinc Finger"/>
    <property type="match status" value="1"/>
</dbReference>
<feature type="domain" description="B box-type" evidence="8">
    <location>
        <begin position="147"/>
        <end position="190"/>
    </location>
</feature>
<dbReference type="GO" id="GO:0006513">
    <property type="term" value="P:protein monoubiquitination"/>
    <property type="evidence" value="ECO:0007669"/>
    <property type="project" value="TreeGrafter"/>
</dbReference>
<dbReference type="Gene3D" id="3.30.40.10">
    <property type="entry name" value="Zinc/RING finger domain, C3HC4 (zinc finger)"/>
    <property type="match status" value="1"/>
</dbReference>
<evidence type="ECO:0000259" key="10">
    <source>
        <dbReference type="PROSITE" id="PS51262"/>
    </source>
</evidence>
<evidence type="ECO:0000259" key="7">
    <source>
        <dbReference type="PROSITE" id="PS50089"/>
    </source>
</evidence>
<proteinExistence type="predicted"/>
<keyword evidence="2 5" id="KW-0863">Zinc-finger</keyword>
<name>H3B191_LATCH</name>
<accession>H3B191</accession>
<dbReference type="InterPro" id="IPR036116">
    <property type="entry name" value="FN3_sf"/>
</dbReference>
<dbReference type="OMA" id="FGNQQIY"/>
<dbReference type="EMBL" id="AFYH01119302">
    <property type="status" value="NOT_ANNOTATED_CDS"/>
    <property type="molecule type" value="Genomic_DNA"/>
</dbReference>
<protein>
    <submittedName>
        <fullName evidence="11">Tripartite motif containing 42</fullName>
    </submittedName>
</protein>
<keyword evidence="12" id="KW-1185">Reference proteome</keyword>
<dbReference type="PROSITE" id="PS51262">
    <property type="entry name" value="COS"/>
    <property type="match status" value="1"/>
</dbReference>
<dbReference type="EMBL" id="AFYH01119301">
    <property type="status" value="NOT_ANNOTATED_CDS"/>
    <property type="molecule type" value="Genomic_DNA"/>
</dbReference>
<dbReference type="Gene3D" id="2.60.40.10">
    <property type="entry name" value="Immunoglobulins"/>
    <property type="match status" value="1"/>
</dbReference>
<dbReference type="OrthoDB" id="5800423at2759"/>
<feature type="region of interest" description="Disordered" evidence="6">
    <location>
        <begin position="429"/>
        <end position="450"/>
    </location>
</feature>
<dbReference type="GO" id="GO:0061630">
    <property type="term" value="F:ubiquitin protein ligase activity"/>
    <property type="evidence" value="ECO:0007669"/>
    <property type="project" value="TreeGrafter"/>
</dbReference>
<dbReference type="InterPro" id="IPR013783">
    <property type="entry name" value="Ig-like_fold"/>
</dbReference>
<dbReference type="Gene3D" id="4.10.830.40">
    <property type="match status" value="1"/>
</dbReference>
<dbReference type="InParanoid" id="H3B191"/>
<dbReference type="eggNOG" id="KOG2177">
    <property type="taxonomic scope" value="Eukaryota"/>
</dbReference>
<dbReference type="PANTHER" id="PTHR25462">
    <property type="entry name" value="BONUS, ISOFORM C-RELATED"/>
    <property type="match status" value="1"/>
</dbReference>
<dbReference type="GO" id="GO:0008270">
    <property type="term" value="F:zinc ion binding"/>
    <property type="evidence" value="ECO:0007669"/>
    <property type="project" value="UniProtKB-KW"/>
</dbReference>
<evidence type="ECO:0000256" key="4">
    <source>
        <dbReference type="ARBA" id="ARBA00023054"/>
    </source>
</evidence>
<keyword evidence="3" id="KW-0862">Zinc</keyword>
<dbReference type="PROSITE" id="PS00518">
    <property type="entry name" value="ZF_RING_1"/>
    <property type="match status" value="1"/>
</dbReference>
<dbReference type="InterPro" id="IPR000315">
    <property type="entry name" value="Znf_B-box"/>
</dbReference>
<dbReference type="SMART" id="SM00336">
    <property type="entry name" value="BBOX"/>
    <property type="match status" value="2"/>
</dbReference>
<evidence type="ECO:0000259" key="8">
    <source>
        <dbReference type="PROSITE" id="PS50119"/>
    </source>
</evidence>
<reference evidence="11" key="3">
    <citation type="submission" date="2025-09" db="UniProtKB">
        <authorList>
            <consortium name="Ensembl"/>
        </authorList>
    </citation>
    <scope>IDENTIFICATION</scope>
</reference>
<feature type="domain" description="B box-type" evidence="8">
    <location>
        <begin position="200"/>
        <end position="241"/>
    </location>
</feature>
<evidence type="ECO:0000259" key="9">
    <source>
        <dbReference type="PROSITE" id="PS50853"/>
    </source>
</evidence>
<reference evidence="11" key="2">
    <citation type="submission" date="2025-08" db="UniProtKB">
        <authorList>
            <consortium name="Ensembl"/>
        </authorList>
    </citation>
    <scope>IDENTIFICATION</scope>
</reference>
<dbReference type="SMART" id="SM00184">
    <property type="entry name" value="RING"/>
    <property type="match status" value="1"/>
</dbReference>
<dbReference type="STRING" id="7897.ENSLACP00000015662"/>
<dbReference type="RefSeq" id="XP_014347088.1">
    <property type="nucleotide sequence ID" value="XM_014491602.2"/>
</dbReference>
<dbReference type="CDD" id="cd16579">
    <property type="entry name" value="RING-HC_PML_C-V"/>
    <property type="match status" value="1"/>
</dbReference>
<evidence type="ECO:0000256" key="2">
    <source>
        <dbReference type="ARBA" id="ARBA00022771"/>
    </source>
</evidence>
<dbReference type="PROSITE" id="PS50089">
    <property type="entry name" value="ZF_RING_2"/>
    <property type="match status" value="1"/>
</dbReference>
<dbReference type="InterPro" id="IPR001841">
    <property type="entry name" value="Znf_RING"/>
</dbReference>
<dbReference type="Proteomes" id="UP000008672">
    <property type="component" value="Unassembled WGS sequence"/>
</dbReference>
<dbReference type="GeneTree" id="ENSGT00940000170685"/>
<feature type="domain" description="Fibronectin type-III" evidence="9">
    <location>
        <begin position="525"/>
        <end position="620"/>
    </location>
</feature>
<dbReference type="InterPro" id="IPR047153">
    <property type="entry name" value="TRIM45/56/19-like"/>
</dbReference>
<dbReference type="PROSITE" id="PS50119">
    <property type="entry name" value="ZF_BBOX"/>
    <property type="match status" value="2"/>
</dbReference>
<dbReference type="SUPFAM" id="SSF57850">
    <property type="entry name" value="RING/U-box"/>
    <property type="match status" value="1"/>
</dbReference>